<organism evidence="1 2">
    <name type="scientific">Streptomyces asiaticus subsp. ignotus</name>
    <dbReference type="NCBI Taxonomy" id="3098222"/>
    <lineage>
        <taxon>Bacteria</taxon>
        <taxon>Bacillati</taxon>
        <taxon>Actinomycetota</taxon>
        <taxon>Actinomycetes</taxon>
        <taxon>Kitasatosporales</taxon>
        <taxon>Streptomycetaceae</taxon>
        <taxon>Streptomyces</taxon>
        <taxon>Streptomyces violaceusniger group</taxon>
    </lineage>
</organism>
<dbReference type="RefSeq" id="WP_330814054.1">
    <property type="nucleotide sequence ID" value="NZ_JAZBJO010000035.1"/>
</dbReference>
<keyword evidence="2" id="KW-1185">Reference proteome</keyword>
<comment type="caution">
    <text evidence="1">The sequence shown here is derived from an EMBL/GenBank/DDBJ whole genome shotgun (WGS) entry which is preliminary data.</text>
</comment>
<sequence length="396" mass="42714">MPPLLACRSSLLVEAGSGYPFSAALSVATSTLADSCPMPPEHGRSLPHQAAELGVEPGLDTQDRGGTMRIDEAFDDFQRSVNEDVGQTRLARDRRDLFKRALISEPDVTEAFGSGSLRRSTQLKPINDVDIIAVYDASQHPDWGSPGLSAEHALNHTRSQVNRLLGKTNGSHGNEVRLAPPRNHAVKCFLDDPDDENAFTVDVMPALRQADDTLLIPEKLAQTWVSADPEHLINLVADRQRDWEHFRPLVRVLKQWRHDVVVTGRIKSLVIEVLALDCMPTSGNRPSGLCTFFTAAAARVNEGVRDPAGLCGEIQPDLDYDGLQTALAEAAELADRACAAAAAGHTDQALRLWQEILGDSFPAPPKPASPVTGAPTLITGAPALITPRPIKDAPQG</sequence>
<gene>
    <name evidence="1" type="ORF">V2J94_37060</name>
</gene>
<dbReference type="Proteomes" id="UP001354709">
    <property type="component" value="Unassembled WGS sequence"/>
</dbReference>
<protein>
    <recommendedName>
        <fullName evidence="3">Nucleotidyltransferase</fullName>
    </recommendedName>
</protein>
<name>A0ABU7Q7Q1_9ACTN</name>
<reference evidence="1 2" key="1">
    <citation type="submission" date="2023-11" db="EMBL/GenBank/DDBJ databases">
        <title>30 novel species of actinomycetes from the DSMZ collection.</title>
        <authorList>
            <person name="Nouioui I."/>
        </authorList>
    </citation>
    <scope>NUCLEOTIDE SEQUENCE [LARGE SCALE GENOMIC DNA]</scope>
    <source>
        <strain evidence="1 2">DSM 41524</strain>
    </source>
</reference>
<evidence type="ECO:0000313" key="1">
    <source>
        <dbReference type="EMBL" id="MEE4597425.1"/>
    </source>
</evidence>
<dbReference type="EMBL" id="JAZBJO010000035">
    <property type="protein sequence ID" value="MEE4597425.1"/>
    <property type="molecule type" value="Genomic_DNA"/>
</dbReference>
<proteinExistence type="predicted"/>
<evidence type="ECO:0008006" key="3">
    <source>
        <dbReference type="Google" id="ProtNLM"/>
    </source>
</evidence>
<accession>A0ABU7Q7Q1</accession>
<evidence type="ECO:0000313" key="2">
    <source>
        <dbReference type="Proteomes" id="UP001354709"/>
    </source>
</evidence>